<evidence type="ECO:0000256" key="5">
    <source>
        <dbReference type="ARBA" id="ARBA00022723"/>
    </source>
</evidence>
<evidence type="ECO:0000256" key="4">
    <source>
        <dbReference type="ARBA" id="ARBA00022705"/>
    </source>
</evidence>
<evidence type="ECO:0000256" key="1">
    <source>
        <dbReference type="ARBA" id="ARBA00001946"/>
    </source>
</evidence>
<keyword evidence="20" id="KW-1185">Reference proteome</keyword>
<dbReference type="GO" id="GO:0035539">
    <property type="term" value="F:8-oxo-7,8-dihydrodeoxyguanosine triphosphate pyrophosphatase activity"/>
    <property type="evidence" value="ECO:0007669"/>
    <property type="project" value="UniProtKB-EC"/>
</dbReference>
<keyword evidence="3" id="KW-0515">Mutator protein</keyword>
<evidence type="ECO:0000256" key="15">
    <source>
        <dbReference type="ARBA" id="ARBA00041979"/>
    </source>
</evidence>
<keyword evidence="8" id="KW-0460">Magnesium</keyword>
<dbReference type="PANTHER" id="PTHR47707:SF1">
    <property type="entry name" value="NUDIX HYDROLASE FAMILY PROTEIN"/>
    <property type="match status" value="1"/>
</dbReference>
<evidence type="ECO:0000256" key="10">
    <source>
        <dbReference type="ARBA" id="ARBA00035861"/>
    </source>
</evidence>
<dbReference type="InterPro" id="IPR047127">
    <property type="entry name" value="MutT-like"/>
</dbReference>
<gene>
    <name evidence="19" type="ORF">HK107_08500</name>
</gene>
<organism evidence="19 20">
    <name type="scientific">Parvularcula mediterranea</name>
    <dbReference type="NCBI Taxonomy" id="2732508"/>
    <lineage>
        <taxon>Bacteria</taxon>
        <taxon>Pseudomonadati</taxon>
        <taxon>Pseudomonadota</taxon>
        <taxon>Alphaproteobacteria</taxon>
        <taxon>Parvularculales</taxon>
        <taxon>Parvularculaceae</taxon>
        <taxon>Parvularcula</taxon>
    </lineage>
</organism>
<dbReference type="PRINTS" id="PR00502">
    <property type="entry name" value="NUDIXFAMILY"/>
</dbReference>
<dbReference type="PROSITE" id="PS51462">
    <property type="entry name" value="NUDIX"/>
    <property type="match status" value="1"/>
</dbReference>
<keyword evidence="9" id="KW-0234">DNA repair</keyword>
<evidence type="ECO:0000256" key="2">
    <source>
        <dbReference type="ARBA" id="ARBA00005582"/>
    </source>
</evidence>
<evidence type="ECO:0000256" key="11">
    <source>
        <dbReference type="ARBA" id="ARBA00036904"/>
    </source>
</evidence>
<comment type="catalytic activity">
    <reaction evidence="11">
        <text>8-oxo-GTP + H2O = 8-oxo-GMP + diphosphate + H(+)</text>
        <dbReference type="Rhea" id="RHEA:67616"/>
        <dbReference type="ChEBI" id="CHEBI:15377"/>
        <dbReference type="ChEBI" id="CHEBI:15378"/>
        <dbReference type="ChEBI" id="CHEBI:33019"/>
        <dbReference type="ChEBI" id="CHEBI:143553"/>
        <dbReference type="ChEBI" id="CHEBI:145694"/>
    </reaction>
</comment>
<dbReference type="InterPro" id="IPR020084">
    <property type="entry name" value="NUDIX_hydrolase_CS"/>
</dbReference>
<evidence type="ECO:0000256" key="17">
    <source>
        <dbReference type="RuleBase" id="RU003476"/>
    </source>
</evidence>
<comment type="caution">
    <text evidence="19">The sequence shown here is derived from an EMBL/GenBank/DDBJ whole genome shotgun (WGS) entry which is preliminary data.</text>
</comment>
<accession>A0A7Y3W5B8</accession>
<evidence type="ECO:0000313" key="20">
    <source>
        <dbReference type="Proteomes" id="UP000536835"/>
    </source>
</evidence>
<evidence type="ECO:0000259" key="18">
    <source>
        <dbReference type="PROSITE" id="PS51462"/>
    </source>
</evidence>
<dbReference type="GO" id="GO:0006260">
    <property type="term" value="P:DNA replication"/>
    <property type="evidence" value="ECO:0007669"/>
    <property type="project" value="UniProtKB-KW"/>
</dbReference>
<dbReference type="Pfam" id="PF00293">
    <property type="entry name" value="NUDIX"/>
    <property type="match status" value="1"/>
</dbReference>
<dbReference type="PROSITE" id="PS00893">
    <property type="entry name" value="NUDIX_BOX"/>
    <property type="match status" value="1"/>
</dbReference>
<keyword evidence="7 17" id="KW-0378">Hydrolase</keyword>
<feature type="domain" description="Nudix hydrolase" evidence="18">
    <location>
        <begin position="10"/>
        <end position="134"/>
    </location>
</feature>
<evidence type="ECO:0000256" key="6">
    <source>
        <dbReference type="ARBA" id="ARBA00022763"/>
    </source>
</evidence>
<proteinExistence type="inferred from homology"/>
<dbReference type="EMBL" id="JABFCX010000002">
    <property type="protein sequence ID" value="NNU16358.1"/>
    <property type="molecule type" value="Genomic_DNA"/>
</dbReference>
<comment type="catalytic activity">
    <reaction evidence="10">
        <text>8-oxo-dGTP + H2O = 8-oxo-dGMP + diphosphate + H(+)</text>
        <dbReference type="Rhea" id="RHEA:31575"/>
        <dbReference type="ChEBI" id="CHEBI:15377"/>
        <dbReference type="ChEBI" id="CHEBI:15378"/>
        <dbReference type="ChEBI" id="CHEBI:33019"/>
        <dbReference type="ChEBI" id="CHEBI:63224"/>
        <dbReference type="ChEBI" id="CHEBI:77896"/>
        <dbReference type="EC" id="3.6.1.55"/>
    </reaction>
</comment>
<dbReference type="Gene3D" id="3.90.79.10">
    <property type="entry name" value="Nucleoside Triphosphate Pyrophosphohydrolase"/>
    <property type="match status" value="1"/>
</dbReference>
<evidence type="ECO:0000256" key="16">
    <source>
        <dbReference type="ARBA" id="ARBA00042798"/>
    </source>
</evidence>
<dbReference type="InterPro" id="IPR000086">
    <property type="entry name" value="NUDIX_hydrolase_dom"/>
</dbReference>
<evidence type="ECO:0000313" key="19">
    <source>
        <dbReference type="EMBL" id="NNU16358.1"/>
    </source>
</evidence>
<evidence type="ECO:0000256" key="14">
    <source>
        <dbReference type="ARBA" id="ARBA00041592"/>
    </source>
</evidence>
<evidence type="ECO:0000256" key="7">
    <source>
        <dbReference type="ARBA" id="ARBA00022801"/>
    </source>
</evidence>
<evidence type="ECO:0000256" key="8">
    <source>
        <dbReference type="ARBA" id="ARBA00022842"/>
    </source>
</evidence>
<dbReference type="InterPro" id="IPR020476">
    <property type="entry name" value="Nudix_hydrolase"/>
</dbReference>
<dbReference type="GO" id="GO:0008413">
    <property type="term" value="F:8-oxo-7,8-dihydroguanosine triphosphate pyrophosphatase activity"/>
    <property type="evidence" value="ECO:0007669"/>
    <property type="project" value="TreeGrafter"/>
</dbReference>
<comment type="similarity">
    <text evidence="2 17">Belongs to the Nudix hydrolase family.</text>
</comment>
<dbReference type="AlphaFoldDB" id="A0A7Y3W5B8"/>
<evidence type="ECO:0000256" key="9">
    <source>
        <dbReference type="ARBA" id="ARBA00023204"/>
    </source>
</evidence>
<dbReference type="EC" id="3.6.1.55" evidence="12"/>
<sequence length="137" mass="14579">MPASRTEQRGVLVVSACALIDRAGQVLLTQRPPGKAHQGLWEFPGGKVEEGEDPAEALIRELREELGIDTQTSCLAPLAFNAVDDLLLLLFVCRKYKGIPAPLEGQGLAWTAPGDLLSADLVPADIPLAAAVRDLLS</sequence>
<dbReference type="GO" id="GO:0046872">
    <property type="term" value="F:metal ion binding"/>
    <property type="evidence" value="ECO:0007669"/>
    <property type="project" value="UniProtKB-KW"/>
</dbReference>
<keyword evidence="4" id="KW-0235">DNA replication</keyword>
<dbReference type="CDD" id="cd03425">
    <property type="entry name" value="NUDIX_MutT_NudA_like"/>
    <property type="match status" value="1"/>
</dbReference>
<evidence type="ECO:0000256" key="13">
    <source>
        <dbReference type="ARBA" id="ARBA00040794"/>
    </source>
</evidence>
<dbReference type="InterPro" id="IPR015797">
    <property type="entry name" value="NUDIX_hydrolase-like_dom_sf"/>
</dbReference>
<dbReference type="PANTHER" id="PTHR47707">
    <property type="entry name" value="8-OXO-DGTP DIPHOSPHATASE"/>
    <property type="match status" value="1"/>
</dbReference>
<protein>
    <recommendedName>
        <fullName evidence="13">8-oxo-dGTP diphosphatase</fullName>
        <ecNumber evidence="12">3.6.1.55</ecNumber>
    </recommendedName>
    <alternativeName>
        <fullName evidence="16">7,8-dihydro-8-oxoguanine-triphosphatase</fullName>
    </alternativeName>
    <alternativeName>
        <fullName evidence="15">Mutator protein MutT</fullName>
    </alternativeName>
    <alternativeName>
        <fullName evidence="14">dGTP pyrophosphohydrolase</fullName>
    </alternativeName>
</protein>
<evidence type="ECO:0000256" key="3">
    <source>
        <dbReference type="ARBA" id="ARBA00022457"/>
    </source>
</evidence>
<name>A0A7Y3W5B8_9PROT</name>
<dbReference type="SUPFAM" id="SSF55811">
    <property type="entry name" value="Nudix"/>
    <property type="match status" value="1"/>
</dbReference>
<keyword evidence="5" id="KW-0479">Metal-binding</keyword>
<keyword evidence="6" id="KW-0227">DNA damage</keyword>
<dbReference type="GO" id="GO:0006281">
    <property type="term" value="P:DNA repair"/>
    <property type="evidence" value="ECO:0007669"/>
    <property type="project" value="UniProtKB-KW"/>
</dbReference>
<dbReference type="GO" id="GO:0044715">
    <property type="term" value="F:8-oxo-dGDP phosphatase activity"/>
    <property type="evidence" value="ECO:0007669"/>
    <property type="project" value="TreeGrafter"/>
</dbReference>
<reference evidence="19 20" key="1">
    <citation type="submission" date="2020-05" db="EMBL/GenBank/DDBJ databases">
        <title>Parvularcula mediterraneae sp. nov., isolated from polypropylene straw from shallow seawater of the seashore of Laganas in Zakynthos island, Greece.</title>
        <authorList>
            <person name="Szabo I."/>
            <person name="Al-Omari J."/>
            <person name="Rado J."/>
            <person name="Szerdahelyi G.S."/>
        </authorList>
    </citation>
    <scope>NUCLEOTIDE SEQUENCE [LARGE SCALE GENOMIC DNA]</scope>
    <source>
        <strain evidence="19 20">ZS-1/3</strain>
    </source>
</reference>
<dbReference type="Proteomes" id="UP000536835">
    <property type="component" value="Unassembled WGS sequence"/>
</dbReference>
<evidence type="ECO:0000256" key="12">
    <source>
        <dbReference type="ARBA" id="ARBA00038905"/>
    </source>
</evidence>
<comment type="cofactor">
    <cofactor evidence="1">
        <name>Mg(2+)</name>
        <dbReference type="ChEBI" id="CHEBI:18420"/>
    </cofactor>
</comment>
<dbReference type="GO" id="GO:0044716">
    <property type="term" value="F:8-oxo-GDP phosphatase activity"/>
    <property type="evidence" value="ECO:0007669"/>
    <property type="project" value="TreeGrafter"/>
</dbReference>